<dbReference type="GO" id="GO:0009245">
    <property type="term" value="P:lipid A biosynthetic process"/>
    <property type="evidence" value="ECO:0007669"/>
    <property type="project" value="TreeGrafter"/>
</dbReference>
<keyword evidence="2" id="KW-0997">Cell inner membrane</keyword>
<sequence length="270" mass="30802">MEAFNADGKIHCRTLWISDVHLGSIHCKADYLLALLDRVKCERLYLVGDIVDVWAMHRRVFWPEAHNQVLRKLLKLSRKQVEVIYIPGNHDQNFREFCGAEFGNVHLREQAIHETADGRRFLVIHGDELDYAVRYSRLNRAIGDIAYDFLMWVNRWVNRGRELMGKPYWSLAKWVKGHIAQAEQAINAYQDAAVLMTRQKGLDGIICGHLHHPVIKQYEGVLYCNDGDWVENCTALVEDFSGSLHLIRGIGSPESAVPVLFAETAPAGQA</sequence>
<dbReference type="InterPro" id="IPR043461">
    <property type="entry name" value="LpxH-like"/>
</dbReference>
<evidence type="ECO:0000256" key="1">
    <source>
        <dbReference type="ARBA" id="ARBA00022475"/>
    </source>
</evidence>
<proteinExistence type="predicted"/>
<dbReference type="SUPFAM" id="SSF56300">
    <property type="entry name" value="Metallo-dependent phosphatases"/>
    <property type="match status" value="1"/>
</dbReference>
<name>A0A5C8ZZ50_9GAMM</name>
<keyword evidence="1" id="KW-1003">Cell membrane</keyword>
<evidence type="ECO:0000259" key="6">
    <source>
        <dbReference type="Pfam" id="PF00149"/>
    </source>
</evidence>
<dbReference type="Proteomes" id="UP000321039">
    <property type="component" value="Unassembled WGS sequence"/>
</dbReference>
<dbReference type="Gene3D" id="3.60.21.10">
    <property type="match status" value="1"/>
</dbReference>
<dbReference type="EMBL" id="VRZA01000004">
    <property type="protein sequence ID" value="TXS92800.1"/>
    <property type="molecule type" value="Genomic_DNA"/>
</dbReference>
<gene>
    <name evidence="7" type="ORF">FV139_12575</name>
</gene>
<keyword evidence="5" id="KW-0464">Manganese</keyword>
<organism evidence="7 8">
    <name type="scientific">Parahaliea maris</name>
    <dbReference type="NCBI Taxonomy" id="2716870"/>
    <lineage>
        <taxon>Bacteria</taxon>
        <taxon>Pseudomonadati</taxon>
        <taxon>Pseudomonadota</taxon>
        <taxon>Gammaproteobacteria</taxon>
        <taxon>Cellvibrionales</taxon>
        <taxon>Halieaceae</taxon>
        <taxon>Parahaliea</taxon>
    </lineage>
</organism>
<dbReference type="GO" id="GO:0046872">
    <property type="term" value="F:metal ion binding"/>
    <property type="evidence" value="ECO:0007669"/>
    <property type="project" value="UniProtKB-KW"/>
</dbReference>
<feature type="domain" description="Calcineurin-like phosphoesterase" evidence="6">
    <location>
        <begin position="13"/>
        <end position="213"/>
    </location>
</feature>
<accession>A0A5C8ZZ50</accession>
<dbReference type="Pfam" id="PF00149">
    <property type="entry name" value="Metallophos"/>
    <property type="match status" value="1"/>
</dbReference>
<dbReference type="GO" id="GO:0016020">
    <property type="term" value="C:membrane"/>
    <property type="evidence" value="ECO:0007669"/>
    <property type="project" value="GOC"/>
</dbReference>
<evidence type="ECO:0000256" key="4">
    <source>
        <dbReference type="ARBA" id="ARBA00023136"/>
    </source>
</evidence>
<comment type="caution">
    <text evidence="7">The sequence shown here is derived from an EMBL/GenBank/DDBJ whole genome shotgun (WGS) entry which is preliminary data.</text>
</comment>
<keyword evidence="4" id="KW-0472">Membrane</keyword>
<keyword evidence="8" id="KW-1185">Reference proteome</keyword>
<reference evidence="7 8" key="1">
    <citation type="submission" date="2019-08" db="EMBL/GenBank/DDBJ databases">
        <title>Parahaliea maris sp. nov., isolated from the surface seawater.</title>
        <authorList>
            <person name="Liu Y."/>
        </authorList>
    </citation>
    <scope>NUCLEOTIDE SEQUENCE [LARGE SCALE GENOMIC DNA]</scope>
    <source>
        <strain evidence="7 8">HSLHS9</strain>
    </source>
</reference>
<dbReference type="CDD" id="cd07398">
    <property type="entry name" value="MPP_YbbF-LpxH"/>
    <property type="match status" value="1"/>
</dbReference>
<evidence type="ECO:0000313" key="7">
    <source>
        <dbReference type="EMBL" id="TXS92800.1"/>
    </source>
</evidence>
<dbReference type="InterPro" id="IPR004843">
    <property type="entry name" value="Calcineurin-like_PHP"/>
</dbReference>
<evidence type="ECO:0000256" key="3">
    <source>
        <dbReference type="ARBA" id="ARBA00022723"/>
    </source>
</evidence>
<dbReference type="AlphaFoldDB" id="A0A5C8ZZ50"/>
<evidence type="ECO:0000256" key="2">
    <source>
        <dbReference type="ARBA" id="ARBA00022519"/>
    </source>
</evidence>
<dbReference type="GO" id="GO:0008758">
    <property type="term" value="F:UDP-2,3-diacylglucosamine hydrolase activity"/>
    <property type="evidence" value="ECO:0007669"/>
    <property type="project" value="TreeGrafter"/>
</dbReference>
<dbReference type="RefSeq" id="WP_148068803.1">
    <property type="nucleotide sequence ID" value="NZ_VRZA01000004.1"/>
</dbReference>
<dbReference type="PANTHER" id="PTHR34990">
    <property type="entry name" value="UDP-2,3-DIACYLGLUCOSAMINE HYDROLASE-RELATED"/>
    <property type="match status" value="1"/>
</dbReference>
<evidence type="ECO:0000313" key="8">
    <source>
        <dbReference type="Proteomes" id="UP000321039"/>
    </source>
</evidence>
<dbReference type="PANTHER" id="PTHR34990:SF2">
    <property type="entry name" value="BLL8164 PROTEIN"/>
    <property type="match status" value="1"/>
</dbReference>
<protein>
    <submittedName>
        <fullName evidence="7">UDP-2,3-diacylglucosamine diphosphatase</fullName>
    </submittedName>
</protein>
<evidence type="ECO:0000256" key="5">
    <source>
        <dbReference type="ARBA" id="ARBA00023211"/>
    </source>
</evidence>
<dbReference type="InterPro" id="IPR029052">
    <property type="entry name" value="Metallo-depent_PP-like"/>
</dbReference>
<keyword evidence="3" id="KW-0479">Metal-binding</keyword>